<organism evidence="5 6">
    <name type="scientific">Cellulophaga fucicola</name>
    <dbReference type="NCBI Taxonomy" id="76595"/>
    <lineage>
        <taxon>Bacteria</taxon>
        <taxon>Pseudomonadati</taxon>
        <taxon>Bacteroidota</taxon>
        <taxon>Flavobacteriia</taxon>
        <taxon>Flavobacteriales</taxon>
        <taxon>Flavobacteriaceae</taxon>
        <taxon>Cellulophaga</taxon>
    </lineage>
</organism>
<dbReference type="CDD" id="cd01392">
    <property type="entry name" value="HTH_LacI"/>
    <property type="match status" value="1"/>
</dbReference>
<evidence type="ECO:0000259" key="4">
    <source>
        <dbReference type="PROSITE" id="PS50932"/>
    </source>
</evidence>
<dbReference type="AlphaFoldDB" id="A0A1K1NPE5"/>
<reference evidence="6" key="1">
    <citation type="submission" date="2016-11" db="EMBL/GenBank/DDBJ databases">
        <authorList>
            <person name="Varghese N."/>
            <person name="Submissions S."/>
        </authorList>
    </citation>
    <scope>NUCLEOTIDE SEQUENCE [LARGE SCALE GENOMIC DNA]</scope>
    <source>
        <strain evidence="6">DSM 24786</strain>
    </source>
</reference>
<keyword evidence="1" id="KW-0805">Transcription regulation</keyword>
<keyword evidence="6" id="KW-1185">Reference proteome</keyword>
<dbReference type="PANTHER" id="PTHR30146:SF109">
    <property type="entry name" value="HTH-TYPE TRANSCRIPTIONAL REGULATOR GALS"/>
    <property type="match status" value="1"/>
</dbReference>
<dbReference type="OrthoDB" id="9768806at2"/>
<dbReference type="InterPro" id="IPR010982">
    <property type="entry name" value="Lambda_DNA-bd_dom_sf"/>
</dbReference>
<dbReference type="Gene3D" id="1.10.260.40">
    <property type="entry name" value="lambda repressor-like DNA-binding domains"/>
    <property type="match status" value="1"/>
</dbReference>
<evidence type="ECO:0000313" key="5">
    <source>
        <dbReference type="EMBL" id="SFW37336.1"/>
    </source>
</evidence>
<sequence length="339" mass="38086">MGTKRKKRAKIMIQTRPTLSQMSKALDLSISTVSKSLSDSPEISISTKNKVREFARKCNYRPNSFAASLRRGYTKNIGLIIPSVLNPFYAKVLVGVEKYLDENGYKLITSISNESAEKEAKYLSVLGSGYVDGVIICVSKETEITNKYKHIDTLIGQGTPLVLFDRISDLKRCDSVRIDDYKASFEATEYLIVNKDCKKPIMVSLINQLQHGKLRAKGFTDALKKYNISTENSIIDATTIEELISKVKPVLQENNIDGIFGANDLALAQTMDIERNLNTIKIAYTGFCNNSKIAWNPALRIINQNAKKMGEEAAKLVIQRIKITNTTEFYTRTIRTEFV</sequence>
<dbReference type="GO" id="GO:0003700">
    <property type="term" value="F:DNA-binding transcription factor activity"/>
    <property type="evidence" value="ECO:0007669"/>
    <property type="project" value="TreeGrafter"/>
</dbReference>
<dbReference type="Pfam" id="PF00356">
    <property type="entry name" value="LacI"/>
    <property type="match status" value="1"/>
</dbReference>
<dbReference type="EMBL" id="FPIY01000002">
    <property type="protein sequence ID" value="SFW37336.1"/>
    <property type="molecule type" value="Genomic_DNA"/>
</dbReference>
<dbReference type="InterPro" id="IPR028082">
    <property type="entry name" value="Peripla_BP_I"/>
</dbReference>
<dbReference type="GO" id="GO:0000976">
    <property type="term" value="F:transcription cis-regulatory region binding"/>
    <property type="evidence" value="ECO:0007669"/>
    <property type="project" value="TreeGrafter"/>
</dbReference>
<evidence type="ECO:0000256" key="3">
    <source>
        <dbReference type="ARBA" id="ARBA00023163"/>
    </source>
</evidence>
<keyword evidence="3" id="KW-0804">Transcription</keyword>
<keyword evidence="2" id="KW-0238">DNA-binding</keyword>
<feature type="domain" description="HTH lacI-type" evidence="4">
    <location>
        <begin position="17"/>
        <end position="71"/>
    </location>
</feature>
<gene>
    <name evidence="5" type="ORF">SAMN05660313_01293</name>
</gene>
<name>A0A1K1NPE5_9FLAO</name>
<dbReference type="SUPFAM" id="SSF47413">
    <property type="entry name" value="lambda repressor-like DNA-binding domains"/>
    <property type="match status" value="1"/>
</dbReference>
<dbReference type="InterPro" id="IPR000843">
    <property type="entry name" value="HTH_LacI"/>
</dbReference>
<evidence type="ECO:0000256" key="2">
    <source>
        <dbReference type="ARBA" id="ARBA00023125"/>
    </source>
</evidence>
<proteinExistence type="predicted"/>
<dbReference type="Pfam" id="PF00532">
    <property type="entry name" value="Peripla_BP_1"/>
    <property type="match status" value="1"/>
</dbReference>
<evidence type="ECO:0000313" key="6">
    <source>
        <dbReference type="Proteomes" id="UP000183257"/>
    </source>
</evidence>
<evidence type="ECO:0000256" key="1">
    <source>
        <dbReference type="ARBA" id="ARBA00023015"/>
    </source>
</evidence>
<protein>
    <submittedName>
        <fullName evidence="5">Transcriptional regulator, LacI family</fullName>
    </submittedName>
</protein>
<dbReference type="PROSITE" id="PS50932">
    <property type="entry name" value="HTH_LACI_2"/>
    <property type="match status" value="1"/>
</dbReference>
<dbReference type="CDD" id="cd06267">
    <property type="entry name" value="PBP1_LacI_sugar_binding-like"/>
    <property type="match status" value="1"/>
</dbReference>
<accession>A0A1K1NPE5</accession>
<dbReference type="STRING" id="76595.SAMN05660313_01293"/>
<dbReference type="PANTHER" id="PTHR30146">
    <property type="entry name" value="LACI-RELATED TRANSCRIPTIONAL REPRESSOR"/>
    <property type="match status" value="1"/>
</dbReference>
<dbReference type="SMART" id="SM00354">
    <property type="entry name" value="HTH_LACI"/>
    <property type="match status" value="1"/>
</dbReference>
<dbReference type="Proteomes" id="UP000183257">
    <property type="component" value="Unassembled WGS sequence"/>
</dbReference>
<dbReference type="Gene3D" id="3.40.50.2300">
    <property type="match status" value="2"/>
</dbReference>
<dbReference type="SUPFAM" id="SSF53822">
    <property type="entry name" value="Periplasmic binding protein-like I"/>
    <property type="match status" value="1"/>
</dbReference>
<dbReference type="InterPro" id="IPR001761">
    <property type="entry name" value="Peripla_BP/Lac1_sug-bd_dom"/>
</dbReference>